<dbReference type="Gene3D" id="3.40.50.620">
    <property type="entry name" value="HUPs"/>
    <property type="match status" value="1"/>
</dbReference>
<dbReference type="InterPro" id="IPR000049">
    <property type="entry name" value="ET-Flavoprotein_bsu_CS"/>
</dbReference>
<organism evidence="7 8">
    <name type="scientific">Thauera mechernichensis</name>
    <dbReference type="NCBI Taxonomy" id="82788"/>
    <lineage>
        <taxon>Bacteria</taxon>
        <taxon>Pseudomonadati</taxon>
        <taxon>Pseudomonadota</taxon>
        <taxon>Betaproteobacteria</taxon>
        <taxon>Rhodocyclales</taxon>
        <taxon>Zoogloeaceae</taxon>
        <taxon>Thauera</taxon>
    </lineage>
</organism>
<dbReference type="Pfam" id="PF01012">
    <property type="entry name" value="ETF"/>
    <property type="match status" value="1"/>
</dbReference>
<evidence type="ECO:0000256" key="2">
    <source>
        <dbReference type="ARBA" id="ARBA00016797"/>
    </source>
</evidence>
<dbReference type="RefSeq" id="WP_002944530.1">
    <property type="nucleotide sequence ID" value="NZ_JARQZE010000026.1"/>
</dbReference>
<evidence type="ECO:0000313" key="7">
    <source>
        <dbReference type="EMBL" id="MFD1262619.1"/>
    </source>
</evidence>
<dbReference type="PIRSF" id="PIRSF000090">
    <property type="entry name" value="Beta-ETF"/>
    <property type="match status" value="1"/>
</dbReference>
<comment type="similarity">
    <text evidence="1">Belongs to the ETF beta-subunit/FixA family.</text>
</comment>
<keyword evidence="8" id="KW-1185">Reference proteome</keyword>
<dbReference type="SMART" id="SM00893">
    <property type="entry name" value="ETF"/>
    <property type="match status" value="1"/>
</dbReference>
<dbReference type="SUPFAM" id="SSF52402">
    <property type="entry name" value="Adenine nucleotide alpha hydrolases-like"/>
    <property type="match status" value="1"/>
</dbReference>
<dbReference type="PROSITE" id="PS01065">
    <property type="entry name" value="ETF_BETA"/>
    <property type="match status" value="1"/>
</dbReference>
<dbReference type="PANTHER" id="PTHR21294">
    <property type="entry name" value="ELECTRON TRANSFER FLAVOPROTEIN BETA-SUBUNIT"/>
    <property type="match status" value="1"/>
</dbReference>
<keyword evidence="4" id="KW-0249">Electron transport</keyword>
<dbReference type="InterPro" id="IPR012255">
    <property type="entry name" value="ETF_b"/>
</dbReference>
<dbReference type="Proteomes" id="UP001597158">
    <property type="component" value="Unassembled WGS sequence"/>
</dbReference>
<gene>
    <name evidence="7" type="ORF">ACFQ4M_03430</name>
</gene>
<evidence type="ECO:0000256" key="1">
    <source>
        <dbReference type="ARBA" id="ARBA00007557"/>
    </source>
</evidence>
<dbReference type="EMBL" id="JBHTMC010000005">
    <property type="protein sequence ID" value="MFD1262619.1"/>
    <property type="molecule type" value="Genomic_DNA"/>
</dbReference>
<dbReference type="InterPro" id="IPR014729">
    <property type="entry name" value="Rossmann-like_a/b/a_fold"/>
</dbReference>
<dbReference type="InterPro" id="IPR033948">
    <property type="entry name" value="ETF_beta_N"/>
</dbReference>
<keyword evidence="3" id="KW-0813">Transport</keyword>
<feature type="domain" description="Electron transfer flavoprotein alpha/beta-subunit N-terminal" evidence="6">
    <location>
        <begin position="23"/>
        <end position="211"/>
    </location>
</feature>
<proteinExistence type="inferred from homology"/>
<evidence type="ECO:0000259" key="6">
    <source>
        <dbReference type="SMART" id="SM00893"/>
    </source>
</evidence>
<name>A0ABW3W9U6_9RHOO</name>
<evidence type="ECO:0000313" key="8">
    <source>
        <dbReference type="Proteomes" id="UP001597158"/>
    </source>
</evidence>
<dbReference type="PANTHER" id="PTHR21294:SF8">
    <property type="entry name" value="ELECTRON TRANSFER FLAVOPROTEIN SUBUNIT BETA"/>
    <property type="match status" value="1"/>
</dbReference>
<accession>A0ABW3W9U6</accession>
<dbReference type="CDD" id="cd01714">
    <property type="entry name" value="ETF_beta"/>
    <property type="match status" value="1"/>
</dbReference>
<evidence type="ECO:0000256" key="4">
    <source>
        <dbReference type="ARBA" id="ARBA00022982"/>
    </source>
</evidence>
<comment type="caution">
    <text evidence="7">The sequence shown here is derived from an EMBL/GenBank/DDBJ whole genome shotgun (WGS) entry which is preliminary data.</text>
</comment>
<evidence type="ECO:0000256" key="5">
    <source>
        <dbReference type="ARBA" id="ARBA00042002"/>
    </source>
</evidence>
<reference evidence="8" key="1">
    <citation type="journal article" date="2019" name="Int. J. Syst. Evol. Microbiol.">
        <title>The Global Catalogue of Microorganisms (GCM) 10K type strain sequencing project: providing services to taxonomists for standard genome sequencing and annotation.</title>
        <authorList>
            <consortium name="The Broad Institute Genomics Platform"/>
            <consortium name="The Broad Institute Genome Sequencing Center for Infectious Disease"/>
            <person name="Wu L."/>
            <person name="Ma J."/>
        </authorList>
    </citation>
    <scope>NUCLEOTIDE SEQUENCE [LARGE SCALE GENOMIC DNA]</scope>
    <source>
        <strain evidence="8">CCUG 48884</strain>
    </source>
</reference>
<evidence type="ECO:0000256" key="3">
    <source>
        <dbReference type="ARBA" id="ARBA00022448"/>
    </source>
</evidence>
<dbReference type="InterPro" id="IPR014730">
    <property type="entry name" value="ETF_a/b_N"/>
</dbReference>
<protein>
    <recommendedName>
        <fullName evidence="2">Electron transfer flavoprotein subunit beta</fullName>
    </recommendedName>
    <alternativeName>
        <fullName evidence="5">Electron transfer flavoprotein small subunit</fullName>
    </alternativeName>
</protein>
<sequence length="249" mass="26608">MKIIVPVKRVVDYNVKVRVKSDQSGVELTGVKMSINPFDEIAVEEAVRLREAGVATEVVAVSCGSGASQETLRSALAMGADRAILVETDAELQPLAVARLLQAVAGREQPQMVICGKQAIDDDANQTGQMLAALMGWPQATFASKVAVGEGVVAVTREIDGGLETLELKLPAVVTADLRLNEPRYATLPNIMKAKKKPLEVLPAAELGVDITPRLRHVRHAEPAARKGGIKVADVAELLNKLRNEAKVI</sequence>